<gene>
    <name evidence="2" type="ORF">KIN20_011919</name>
</gene>
<evidence type="ECO:0000313" key="2">
    <source>
        <dbReference type="EMBL" id="KAJ1354852.1"/>
    </source>
</evidence>
<dbReference type="EMBL" id="JAHQIW010002262">
    <property type="protein sequence ID" value="KAJ1354852.1"/>
    <property type="molecule type" value="Genomic_DNA"/>
</dbReference>
<reference evidence="2" key="1">
    <citation type="submission" date="2021-06" db="EMBL/GenBank/DDBJ databases">
        <title>Parelaphostrongylus tenuis whole genome reference sequence.</title>
        <authorList>
            <person name="Garwood T.J."/>
            <person name="Larsen P.A."/>
            <person name="Fountain-Jones N.M."/>
            <person name="Garbe J.R."/>
            <person name="Macchietto M.G."/>
            <person name="Kania S.A."/>
            <person name="Gerhold R.W."/>
            <person name="Richards J.E."/>
            <person name="Wolf T.M."/>
        </authorList>
    </citation>
    <scope>NUCLEOTIDE SEQUENCE</scope>
    <source>
        <strain evidence="2">MNPRO001-30</strain>
        <tissue evidence="2">Meninges</tissue>
    </source>
</reference>
<protein>
    <submittedName>
        <fullName evidence="2">Uncharacterized protein</fullName>
    </submittedName>
</protein>
<keyword evidence="1" id="KW-0812">Transmembrane</keyword>
<keyword evidence="1" id="KW-1133">Transmembrane helix</keyword>
<feature type="transmembrane region" description="Helical" evidence="1">
    <location>
        <begin position="174"/>
        <end position="193"/>
    </location>
</feature>
<accession>A0AAD5QLD2</accession>
<comment type="caution">
    <text evidence="2">The sequence shown here is derived from an EMBL/GenBank/DDBJ whole genome shotgun (WGS) entry which is preliminary data.</text>
</comment>
<keyword evidence="1" id="KW-0472">Membrane</keyword>
<keyword evidence="3" id="KW-1185">Reference proteome</keyword>
<feature type="transmembrane region" description="Helical" evidence="1">
    <location>
        <begin position="96"/>
        <end position="119"/>
    </location>
</feature>
<dbReference type="AlphaFoldDB" id="A0AAD5QLD2"/>
<feature type="transmembrane region" description="Helical" evidence="1">
    <location>
        <begin position="131"/>
        <end position="154"/>
    </location>
</feature>
<proteinExistence type="predicted"/>
<name>A0AAD5QLD2_PARTN</name>
<dbReference type="Proteomes" id="UP001196413">
    <property type="component" value="Unassembled WGS sequence"/>
</dbReference>
<sequence>MEVVEKTNICAYIYCVLCSVVAEVFMIFGYNNNAWLVLYKSDSNKQFQRGLNDDCFKADAIRCLPWSSRSNNSSGFPEPFSIVSPPNAVMYLALHLARFLLIGVFSWILMCIICCCNLTAEQFAKKHRRSLMQFCSLVALSFVILSIFILIAYYTDRIIMPLPPSYQRIFGSGFWLFIAGGTGFYLLSVFLLYKQEISAYLSKRQSHEPLARHELDTMPS</sequence>
<organism evidence="2 3">
    <name type="scientific">Parelaphostrongylus tenuis</name>
    <name type="common">Meningeal worm</name>
    <dbReference type="NCBI Taxonomy" id="148309"/>
    <lineage>
        <taxon>Eukaryota</taxon>
        <taxon>Metazoa</taxon>
        <taxon>Ecdysozoa</taxon>
        <taxon>Nematoda</taxon>
        <taxon>Chromadorea</taxon>
        <taxon>Rhabditida</taxon>
        <taxon>Rhabditina</taxon>
        <taxon>Rhabditomorpha</taxon>
        <taxon>Strongyloidea</taxon>
        <taxon>Metastrongylidae</taxon>
        <taxon>Parelaphostrongylus</taxon>
    </lineage>
</organism>
<evidence type="ECO:0000256" key="1">
    <source>
        <dbReference type="SAM" id="Phobius"/>
    </source>
</evidence>
<evidence type="ECO:0000313" key="3">
    <source>
        <dbReference type="Proteomes" id="UP001196413"/>
    </source>
</evidence>
<feature type="transmembrane region" description="Helical" evidence="1">
    <location>
        <begin position="12"/>
        <end position="30"/>
    </location>
</feature>
<dbReference type="Gene3D" id="1.20.140.150">
    <property type="match status" value="1"/>
</dbReference>